<keyword evidence="9" id="KW-0539">Nucleus</keyword>
<dbReference type="InterPro" id="IPR027417">
    <property type="entry name" value="P-loop_NTPase"/>
</dbReference>
<dbReference type="PROSITE" id="PS51195">
    <property type="entry name" value="Q_MOTIF"/>
    <property type="match status" value="1"/>
</dbReference>
<dbReference type="Gene3D" id="3.40.50.300">
    <property type="entry name" value="P-loop containing nucleotide triphosphate hydrolases"/>
    <property type="match status" value="2"/>
</dbReference>
<keyword evidence="3" id="KW-0507">mRNA processing</keyword>
<dbReference type="STRING" id="1314773.A0A3N2PSH2"/>
<feature type="compositionally biased region" description="Low complexity" evidence="15">
    <location>
        <begin position="156"/>
        <end position="169"/>
    </location>
</feature>
<evidence type="ECO:0000256" key="15">
    <source>
        <dbReference type="SAM" id="MobiDB-lite"/>
    </source>
</evidence>
<evidence type="ECO:0000259" key="18">
    <source>
        <dbReference type="PROSITE" id="PS51195"/>
    </source>
</evidence>
<keyword evidence="4 14" id="KW-0547">Nucleotide-binding</keyword>
<comment type="similarity">
    <text evidence="10">Belongs to the DEAD box helicase family. DDX23/PRP28 subfamily.</text>
</comment>
<evidence type="ECO:0000256" key="10">
    <source>
        <dbReference type="ARBA" id="ARBA00037954"/>
    </source>
</evidence>
<dbReference type="InterPro" id="IPR000629">
    <property type="entry name" value="RNA-helicase_DEAD-box_CS"/>
</dbReference>
<dbReference type="RefSeq" id="XP_028465258.1">
    <property type="nucleotide sequence ID" value="XM_028612244.1"/>
</dbReference>
<comment type="subunit">
    <text evidence="11">Component of the U5 snRNP complex.</text>
</comment>
<evidence type="ECO:0000256" key="13">
    <source>
        <dbReference type="PROSITE-ProRule" id="PRU00552"/>
    </source>
</evidence>
<dbReference type="InterPro" id="IPR001650">
    <property type="entry name" value="Helicase_C-like"/>
</dbReference>
<dbReference type="GO" id="GO:0003724">
    <property type="term" value="F:RNA helicase activity"/>
    <property type="evidence" value="ECO:0007669"/>
    <property type="project" value="UniProtKB-EC"/>
</dbReference>
<dbReference type="OrthoDB" id="196131at2759"/>
<evidence type="ECO:0000256" key="9">
    <source>
        <dbReference type="ARBA" id="ARBA00023242"/>
    </source>
</evidence>
<dbReference type="SUPFAM" id="SSF52540">
    <property type="entry name" value="P-loop containing nucleoside triphosphate hydrolases"/>
    <property type="match status" value="1"/>
</dbReference>
<evidence type="ECO:0000259" key="17">
    <source>
        <dbReference type="PROSITE" id="PS51194"/>
    </source>
</evidence>
<gene>
    <name evidence="19" type="ORF">SODALDRAFT_334550</name>
</gene>
<feature type="region of interest" description="Disordered" evidence="15">
    <location>
        <begin position="659"/>
        <end position="687"/>
    </location>
</feature>
<dbReference type="Proteomes" id="UP000272025">
    <property type="component" value="Unassembled WGS sequence"/>
</dbReference>
<dbReference type="FunFam" id="3.40.50.300:FF:000322">
    <property type="entry name" value="probable ATP-dependent RNA helicase DDX23"/>
    <property type="match status" value="1"/>
</dbReference>
<evidence type="ECO:0000256" key="12">
    <source>
        <dbReference type="ARBA" id="ARBA00047984"/>
    </source>
</evidence>
<dbReference type="PANTHER" id="PTHR47958">
    <property type="entry name" value="ATP-DEPENDENT RNA HELICASE DBP3"/>
    <property type="match status" value="1"/>
</dbReference>
<evidence type="ECO:0000313" key="20">
    <source>
        <dbReference type="Proteomes" id="UP000272025"/>
    </source>
</evidence>
<feature type="short sequence motif" description="Q motif" evidence="13">
    <location>
        <begin position="261"/>
        <end position="289"/>
    </location>
</feature>
<evidence type="ECO:0000256" key="7">
    <source>
        <dbReference type="ARBA" id="ARBA00022840"/>
    </source>
</evidence>
<dbReference type="PROSITE" id="PS51194">
    <property type="entry name" value="HELICASE_CTER"/>
    <property type="match status" value="1"/>
</dbReference>
<evidence type="ECO:0000256" key="4">
    <source>
        <dbReference type="ARBA" id="ARBA00022741"/>
    </source>
</evidence>
<feature type="compositionally biased region" description="Basic and acidic residues" evidence="15">
    <location>
        <begin position="661"/>
        <end position="671"/>
    </location>
</feature>
<dbReference type="GO" id="GO:0005524">
    <property type="term" value="F:ATP binding"/>
    <property type="evidence" value="ECO:0007669"/>
    <property type="project" value="UniProtKB-KW"/>
</dbReference>
<evidence type="ECO:0000256" key="1">
    <source>
        <dbReference type="ARBA" id="ARBA00004123"/>
    </source>
</evidence>
<evidence type="ECO:0000256" key="8">
    <source>
        <dbReference type="ARBA" id="ARBA00023187"/>
    </source>
</evidence>
<evidence type="ECO:0000256" key="3">
    <source>
        <dbReference type="ARBA" id="ARBA00022664"/>
    </source>
</evidence>
<evidence type="ECO:0000313" key="19">
    <source>
        <dbReference type="EMBL" id="ROT37452.1"/>
    </source>
</evidence>
<protein>
    <recommendedName>
        <fullName evidence="2">RNA helicase</fullName>
        <ecNumber evidence="2">3.6.4.13</ecNumber>
    </recommendedName>
</protein>
<comment type="catalytic activity">
    <reaction evidence="12">
        <text>ATP + H2O = ADP + phosphate + H(+)</text>
        <dbReference type="Rhea" id="RHEA:13065"/>
        <dbReference type="ChEBI" id="CHEBI:15377"/>
        <dbReference type="ChEBI" id="CHEBI:15378"/>
        <dbReference type="ChEBI" id="CHEBI:30616"/>
        <dbReference type="ChEBI" id="CHEBI:43474"/>
        <dbReference type="ChEBI" id="CHEBI:456216"/>
        <dbReference type="EC" id="3.6.4.13"/>
    </reaction>
</comment>
<dbReference type="GO" id="GO:0008380">
    <property type="term" value="P:RNA splicing"/>
    <property type="evidence" value="ECO:0007669"/>
    <property type="project" value="UniProtKB-KW"/>
</dbReference>
<dbReference type="GeneID" id="39580722"/>
<feature type="domain" description="DEAD-box RNA helicase Q" evidence="18">
    <location>
        <begin position="261"/>
        <end position="289"/>
    </location>
</feature>
<dbReference type="EC" id="3.6.4.13" evidence="2"/>
<evidence type="ECO:0000259" key="16">
    <source>
        <dbReference type="PROSITE" id="PS51192"/>
    </source>
</evidence>
<proteinExistence type="inferred from homology"/>
<dbReference type="InterPro" id="IPR014014">
    <property type="entry name" value="RNA_helicase_DEAD_Q_motif"/>
</dbReference>
<name>A0A3N2PSH2_SODAK</name>
<keyword evidence="20" id="KW-1185">Reference proteome</keyword>
<evidence type="ECO:0000256" key="5">
    <source>
        <dbReference type="ARBA" id="ARBA00022801"/>
    </source>
</evidence>
<dbReference type="GO" id="GO:0005634">
    <property type="term" value="C:nucleus"/>
    <property type="evidence" value="ECO:0007669"/>
    <property type="project" value="UniProtKB-SubCell"/>
</dbReference>
<dbReference type="GO" id="GO:0006397">
    <property type="term" value="P:mRNA processing"/>
    <property type="evidence" value="ECO:0007669"/>
    <property type="project" value="UniProtKB-KW"/>
</dbReference>
<keyword evidence="8" id="KW-0508">mRNA splicing</keyword>
<dbReference type="CDD" id="cd17945">
    <property type="entry name" value="DEADc_DDX23"/>
    <property type="match status" value="1"/>
</dbReference>
<sequence length="687" mass="77328">MAGPGVAAPKLRFVPKKERERQAAEKAKKEADELQRKQEEEARKKAENERQWLAKAEEQSRQRELERAPQRAPERPSERRAGPKGSSGAGKREPRMSEEEFERQQLRERYLGPEVNRHSNFSAAKKRKRATEFKFDWDEAEDTTLRNDPLASTATNGKSNSNSLNGNGSADYFSEEAEEAARRRARKIREQYGEDGPELARQFMDNWYAARDQARGRAQRFGFGKRWNEKTLEEMQPRDWRIFKEDFGIATKGGSIPNPMRNWKESGLPKRLLDVVEKVGYDEPTPIQRAAIPIALQARDLIGVAVTGSGKTAAFLLPLLVYISDLPPLGEMNRNDGPYALILAPTRELVQQIESEAKKFATPLGFKVVSIVGGHSLEEQAFALRNGAEIVVATPGRLVDCIERRLLVLSQCCYVIMDEADRMIDLGFEEPVNKILDALPVTNEKPDTDDAENAQLMKRYLGGRDKYRQTMMYTATMPSVVERIAKKYLRRPAIVTIGNVGEAVETVEQRVEFISGEDKRKKRLQQILASGEFAPPIIVFVNIKRNCDAVARDVKHTGCSTITLHGSKTQEQREAALASVRNGQTDVLVATDLAGRGIDVQDVSLVVNFNMATNIESYTHRVGRTGRAGKSGVAITFLGPEDTDLYYDLKQMLTKSTISKVPEELRRHEAAQQKPQKGGYRKDRKLE</sequence>
<evidence type="ECO:0000256" key="2">
    <source>
        <dbReference type="ARBA" id="ARBA00012552"/>
    </source>
</evidence>
<dbReference type="PROSITE" id="PS00039">
    <property type="entry name" value="DEAD_ATP_HELICASE"/>
    <property type="match status" value="1"/>
</dbReference>
<reference evidence="19 20" key="1">
    <citation type="journal article" date="2018" name="Mol. Ecol.">
        <title>The obligate alkalophilic soda-lake fungus Sodiomyces alkalinus has shifted to a protein diet.</title>
        <authorList>
            <person name="Grum-Grzhimaylo A.A."/>
            <person name="Falkoski D.L."/>
            <person name="van den Heuvel J."/>
            <person name="Valero-Jimenez C.A."/>
            <person name="Min B."/>
            <person name="Choi I.G."/>
            <person name="Lipzen A."/>
            <person name="Daum C.G."/>
            <person name="Aanen D.K."/>
            <person name="Tsang A."/>
            <person name="Henrissat B."/>
            <person name="Bilanenko E.N."/>
            <person name="de Vries R.P."/>
            <person name="van Kan J.A.L."/>
            <person name="Grigoriev I.V."/>
            <person name="Debets A.J.M."/>
        </authorList>
    </citation>
    <scope>NUCLEOTIDE SEQUENCE [LARGE SCALE GENOMIC DNA]</scope>
    <source>
        <strain evidence="19 20">F11</strain>
    </source>
</reference>
<dbReference type="PROSITE" id="PS51192">
    <property type="entry name" value="HELICASE_ATP_BIND_1"/>
    <property type="match status" value="1"/>
</dbReference>
<dbReference type="GO" id="GO:0016787">
    <property type="term" value="F:hydrolase activity"/>
    <property type="evidence" value="ECO:0007669"/>
    <property type="project" value="UniProtKB-KW"/>
</dbReference>
<dbReference type="EMBL" id="ML119057">
    <property type="protein sequence ID" value="ROT37452.1"/>
    <property type="molecule type" value="Genomic_DNA"/>
</dbReference>
<dbReference type="Pfam" id="PF00270">
    <property type="entry name" value="DEAD"/>
    <property type="match status" value="1"/>
</dbReference>
<dbReference type="SMART" id="SM00490">
    <property type="entry name" value="HELICc"/>
    <property type="match status" value="1"/>
</dbReference>
<organism evidence="19 20">
    <name type="scientific">Sodiomyces alkalinus (strain CBS 110278 / VKM F-3762 / F11)</name>
    <name type="common">Alkaliphilic filamentous fungus</name>
    <dbReference type="NCBI Taxonomy" id="1314773"/>
    <lineage>
        <taxon>Eukaryota</taxon>
        <taxon>Fungi</taxon>
        <taxon>Dikarya</taxon>
        <taxon>Ascomycota</taxon>
        <taxon>Pezizomycotina</taxon>
        <taxon>Sordariomycetes</taxon>
        <taxon>Hypocreomycetidae</taxon>
        <taxon>Glomerellales</taxon>
        <taxon>Plectosphaerellaceae</taxon>
        <taxon>Sodiomyces</taxon>
    </lineage>
</organism>
<dbReference type="InterPro" id="IPR014001">
    <property type="entry name" value="Helicase_ATP-bd"/>
</dbReference>
<dbReference type="GO" id="GO:0003676">
    <property type="term" value="F:nucleic acid binding"/>
    <property type="evidence" value="ECO:0007669"/>
    <property type="project" value="InterPro"/>
</dbReference>
<keyword evidence="7 14" id="KW-0067">ATP-binding</keyword>
<comment type="subcellular location">
    <subcellularLocation>
        <location evidence="1">Nucleus</location>
    </subcellularLocation>
</comment>
<feature type="domain" description="Helicase C-terminal" evidence="17">
    <location>
        <begin position="523"/>
        <end position="669"/>
    </location>
</feature>
<feature type="region of interest" description="Disordered" evidence="15">
    <location>
        <begin position="146"/>
        <end position="177"/>
    </location>
</feature>
<dbReference type="InterPro" id="IPR011545">
    <property type="entry name" value="DEAD/DEAH_box_helicase_dom"/>
</dbReference>
<keyword evidence="6 14" id="KW-0347">Helicase</keyword>
<feature type="compositionally biased region" description="Basic and acidic residues" evidence="15">
    <location>
        <begin position="90"/>
        <end position="117"/>
    </location>
</feature>
<feature type="domain" description="Helicase ATP-binding" evidence="16">
    <location>
        <begin position="292"/>
        <end position="495"/>
    </location>
</feature>
<dbReference type="CDD" id="cd18787">
    <property type="entry name" value="SF2_C_DEAD"/>
    <property type="match status" value="1"/>
</dbReference>
<evidence type="ECO:0000256" key="11">
    <source>
        <dbReference type="ARBA" id="ARBA00038719"/>
    </source>
</evidence>
<evidence type="ECO:0000256" key="6">
    <source>
        <dbReference type="ARBA" id="ARBA00022806"/>
    </source>
</evidence>
<keyword evidence="5 14" id="KW-0378">Hydrolase</keyword>
<evidence type="ECO:0000256" key="14">
    <source>
        <dbReference type="RuleBase" id="RU000492"/>
    </source>
</evidence>
<dbReference type="AlphaFoldDB" id="A0A3N2PSH2"/>
<accession>A0A3N2PSH2</accession>
<dbReference type="Pfam" id="PF00271">
    <property type="entry name" value="Helicase_C"/>
    <property type="match status" value="1"/>
</dbReference>
<feature type="compositionally biased region" description="Basic and acidic residues" evidence="15">
    <location>
        <begin position="15"/>
        <end position="81"/>
    </location>
</feature>
<feature type="region of interest" description="Disordered" evidence="15">
    <location>
        <begin position="1"/>
        <end position="130"/>
    </location>
</feature>
<dbReference type="SMART" id="SM00487">
    <property type="entry name" value="DEXDc"/>
    <property type="match status" value="1"/>
</dbReference>